<sequence length="241" mass="27142">MVGAFAVVGFGLKIVLDEARVGDERTLKSRKDIVQGLDKEEDVNVGFAKEGQGKEGGDNDRTEEEEDEKPQTLLGLTSERWFSLGLYFLMNFYYNWRRVKVADSHPSFVMTALVYNICVEVFGLFALAVASRTSRRLHQVIFYALLSCLLVDVALSVQGHTRFIGEPLKSMFPMNLVDSIGLPLWSRIYPSMDVALFELVPIYMMWYVVKDSKRIAEGDAKNAADVERELQRSGGSHSLES</sequence>
<organism evidence="3 4">
    <name type="scientific">Linnemannia gamsii</name>
    <dbReference type="NCBI Taxonomy" id="64522"/>
    <lineage>
        <taxon>Eukaryota</taxon>
        <taxon>Fungi</taxon>
        <taxon>Fungi incertae sedis</taxon>
        <taxon>Mucoromycota</taxon>
        <taxon>Mortierellomycotina</taxon>
        <taxon>Mortierellomycetes</taxon>
        <taxon>Mortierellales</taxon>
        <taxon>Mortierellaceae</taxon>
        <taxon>Linnemannia</taxon>
    </lineage>
</organism>
<feature type="compositionally biased region" description="Basic and acidic residues" evidence="1">
    <location>
        <begin position="219"/>
        <end position="231"/>
    </location>
</feature>
<keyword evidence="2" id="KW-0812">Transmembrane</keyword>
<evidence type="ECO:0000313" key="3">
    <source>
        <dbReference type="EMBL" id="KAG0273630.1"/>
    </source>
</evidence>
<keyword evidence="2" id="KW-1133">Transmembrane helix</keyword>
<feature type="transmembrane region" description="Helical" evidence="2">
    <location>
        <begin position="140"/>
        <end position="159"/>
    </location>
</feature>
<feature type="compositionally biased region" description="Basic and acidic residues" evidence="1">
    <location>
        <begin position="51"/>
        <end position="60"/>
    </location>
</feature>
<comment type="caution">
    <text evidence="3">The sequence shown here is derived from an EMBL/GenBank/DDBJ whole genome shotgun (WGS) entry which is preliminary data.</text>
</comment>
<feature type="region of interest" description="Disordered" evidence="1">
    <location>
        <begin position="219"/>
        <end position="241"/>
    </location>
</feature>
<keyword evidence="2" id="KW-0472">Membrane</keyword>
<name>A0ABQ7JHZ8_9FUNG</name>
<feature type="transmembrane region" description="Helical" evidence="2">
    <location>
        <begin position="188"/>
        <end position="209"/>
    </location>
</feature>
<evidence type="ECO:0000256" key="1">
    <source>
        <dbReference type="SAM" id="MobiDB-lite"/>
    </source>
</evidence>
<feature type="transmembrane region" description="Helical" evidence="2">
    <location>
        <begin position="108"/>
        <end position="128"/>
    </location>
</feature>
<dbReference type="Proteomes" id="UP001194696">
    <property type="component" value="Unassembled WGS sequence"/>
</dbReference>
<dbReference type="EMBL" id="JAAAIM010002202">
    <property type="protein sequence ID" value="KAG0273630.1"/>
    <property type="molecule type" value="Genomic_DNA"/>
</dbReference>
<evidence type="ECO:0000313" key="4">
    <source>
        <dbReference type="Proteomes" id="UP001194696"/>
    </source>
</evidence>
<accession>A0ABQ7JHZ8</accession>
<gene>
    <name evidence="3" type="ORF">BGZ96_004764</name>
</gene>
<protein>
    <submittedName>
        <fullName evidence="3">Uncharacterized protein</fullName>
    </submittedName>
</protein>
<feature type="region of interest" description="Disordered" evidence="1">
    <location>
        <begin position="48"/>
        <end position="71"/>
    </location>
</feature>
<keyword evidence="4" id="KW-1185">Reference proteome</keyword>
<reference evidence="3 4" key="1">
    <citation type="journal article" date="2020" name="Fungal Divers.">
        <title>Resolving the Mortierellaceae phylogeny through synthesis of multi-gene phylogenetics and phylogenomics.</title>
        <authorList>
            <person name="Vandepol N."/>
            <person name="Liber J."/>
            <person name="Desiro A."/>
            <person name="Na H."/>
            <person name="Kennedy M."/>
            <person name="Barry K."/>
            <person name="Grigoriev I.V."/>
            <person name="Miller A.N."/>
            <person name="O'Donnell K."/>
            <person name="Stajich J.E."/>
            <person name="Bonito G."/>
        </authorList>
    </citation>
    <scope>NUCLEOTIDE SEQUENCE [LARGE SCALE GENOMIC DNA]</scope>
    <source>
        <strain evidence="3 4">AD045</strain>
    </source>
</reference>
<proteinExistence type="predicted"/>
<evidence type="ECO:0000256" key="2">
    <source>
        <dbReference type="SAM" id="Phobius"/>
    </source>
</evidence>